<proteinExistence type="predicted"/>
<sequence length="198" mass="22616">MVVEDSLPGGRRNRRYSTPFPAQDLHDCSRFRGLFHARRSPTTPSSTGEAHDPSKTPSSSMAARSSNLNGRSFAFIVAVAGFYRPFVLRPCEELFCAVFESETNSWTRFVSSLYDEFTHIYRNQVVFSNKSMHWLTHTCSYVLALDLRAQIWLKISLLEEIKAGWISWEDLSSRVRRIRVFGSDMESEGLCEGELGFN</sequence>
<dbReference type="EMBL" id="JBBWWQ010000002">
    <property type="protein sequence ID" value="KAK8954025.1"/>
    <property type="molecule type" value="Genomic_DNA"/>
</dbReference>
<feature type="region of interest" description="Disordered" evidence="1">
    <location>
        <begin position="37"/>
        <end position="63"/>
    </location>
</feature>
<evidence type="ECO:0000313" key="3">
    <source>
        <dbReference type="Proteomes" id="UP001418222"/>
    </source>
</evidence>
<evidence type="ECO:0000313" key="2">
    <source>
        <dbReference type="EMBL" id="KAK8954025.1"/>
    </source>
</evidence>
<organism evidence="2 3">
    <name type="scientific">Platanthera zijinensis</name>
    <dbReference type="NCBI Taxonomy" id="2320716"/>
    <lineage>
        <taxon>Eukaryota</taxon>
        <taxon>Viridiplantae</taxon>
        <taxon>Streptophyta</taxon>
        <taxon>Embryophyta</taxon>
        <taxon>Tracheophyta</taxon>
        <taxon>Spermatophyta</taxon>
        <taxon>Magnoliopsida</taxon>
        <taxon>Liliopsida</taxon>
        <taxon>Asparagales</taxon>
        <taxon>Orchidaceae</taxon>
        <taxon>Orchidoideae</taxon>
        <taxon>Orchideae</taxon>
        <taxon>Orchidinae</taxon>
        <taxon>Platanthera</taxon>
    </lineage>
</organism>
<gene>
    <name evidence="2" type="ORF">KSP39_PZI002662</name>
</gene>
<name>A0AAP0GDW8_9ASPA</name>
<accession>A0AAP0GDW8</accession>
<protein>
    <submittedName>
        <fullName evidence="2">Uncharacterized protein</fullName>
    </submittedName>
</protein>
<reference evidence="2 3" key="1">
    <citation type="journal article" date="2022" name="Nat. Plants">
        <title>Genomes of leafy and leafless Platanthera orchids illuminate the evolution of mycoheterotrophy.</title>
        <authorList>
            <person name="Li M.H."/>
            <person name="Liu K.W."/>
            <person name="Li Z."/>
            <person name="Lu H.C."/>
            <person name="Ye Q.L."/>
            <person name="Zhang D."/>
            <person name="Wang J.Y."/>
            <person name="Li Y.F."/>
            <person name="Zhong Z.M."/>
            <person name="Liu X."/>
            <person name="Yu X."/>
            <person name="Liu D.K."/>
            <person name="Tu X.D."/>
            <person name="Liu B."/>
            <person name="Hao Y."/>
            <person name="Liao X.Y."/>
            <person name="Jiang Y.T."/>
            <person name="Sun W.H."/>
            <person name="Chen J."/>
            <person name="Chen Y.Q."/>
            <person name="Ai Y."/>
            <person name="Zhai J.W."/>
            <person name="Wu S.S."/>
            <person name="Zhou Z."/>
            <person name="Hsiao Y.Y."/>
            <person name="Wu W.L."/>
            <person name="Chen Y.Y."/>
            <person name="Lin Y.F."/>
            <person name="Hsu J.L."/>
            <person name="Li C.Y."/>
            <person name="Wang Z.W."/>
            <person name="Zhao X."/>
            <person name="Zhong W.Y."/>
            <person name="Ma X.K."/>
            <person name="Ma L."/>
            <person name="Huang J."/>
            <person name="Chen G.Z."/>
            <person name="Huang M.Z."/>
            <person name="Huang L."/>
            <person name="Peng D.H."/>
            <person name="Luo Y.B."/>
            <person name="Zou S.Q."/>
            <person name="Chen S.P."/>
            <person name="Lan S."/>
            <person name="Tsai W.C."/>
            <person name="Van de Peer Y."/>
            <person name="Liu Z.J."/>
        </authorList>
    </citation>
    <scope>NUCLEOTIDE SEQUENCE [LARGE SCALE GENOMIC DNA]</scope>
    <source>
        <strain evidence="2">Lor287</strain>
    </source>
</reference>
<feature type="region of interest" description="Disordered" evidence="1">
    <location>
        <begin position="1"/>
        <end position="25"/>
    </location>
</feature>
<dbReference type="AlphaFoldDB" id="A0AAP0GDW8"/>
<keyword evidence="3" id="KW-1185">Reference proteome</keyword>
<comment type="caution">
    <text evidence="2">The sequence shown here is derived from an EMBL/GenBank/DDBJ whole genome shotgun (WGS) entry which is preliminary data.</text>
</comment>
<evidence type="ECO:0000256" key="1">
    <source>
        <dbReference type="SAM" id="MobiDB-lite"/>
    </source>
</evidence>
<dbReference type="Proteomes" id="UP001418222">
    <property type="component" value="Unassembled WGS sequence"/>
</dbReference>